<evidence type="ECO:0000313" key="4">
    <source>
        <dbReference type="EMBL" id="EUD65029.1"/>
    </source>
</evidence>
<dbReference type="Proteomes" id="UP000030640">
    <property type="component" value="Unassembled WGS sequence"/>
</dbReference>
<dbReference type="VEuPathDB" id="PlasmoDB:C922_04540"/>
<feature type="compositionally biased region" description="Basic and acidic residues" evidence="2">
    <location>
        <begin position="472"/>
        <end position="489"/>
    </location>
</feature>
<evidence type="ECO:0000259" key="3">
    <source>
        <dbReference type="PROSITE" id="PS00028"/>
    </source>
</evidence>
<feature type="compositionally biased region" description="Polar residues" evidence="2">
    <location>
        <begin position="949"/>
        <end position="958"/>
    </location>
</feature>
<feature type="coiled-coil region" evidence="1">
    <location>
        <begin position="306"/>
        <end position="336"/>
    </location>
</feature>
<organism evidence="4 5">
    <name type="scientific">Plasmodium inui San Antonio 1</name>
    <dbReference type="NCBI Taxonomy" id="1237626"/>
    <lineage>
        <taxon>Eukaryota</taxon>
        <taxon>Sar</taxon>
        <taxon>Alveolata</taxon>
        <taxon>Apicomplexa</taxon>
        <taxon>Aconoidasida</taxon>
        <taxon>Haemosporida</taxon>
        <taxon>Plasmodiidae</taxon>
        <taxon>Plasmodium</taxon>
        <taxon>Plasmodium (Plasmodium)</taxon>
    </lineage>
</organism>
<evidence type="ECO:0000313" key="5">
    <source>
        <dbReference type="Proteomes" id="UP000030640"/>
    </source>
</evidence>
<reference evidence="4 5" key="1">
    <citation type="submission" date="2013-02" db="EMBL/GenBank/DDBJ databases">
        <title>The Genome Sequence of Plasmodium inui San Antonio 1.</title>
        <authorList>
            <consortium name="The Broad Institute Genome Sequencing Platform"/>
            <consortium name="The Broad Institute Genome Sequencing Center for Infectious Disease"/>
            <person name="Neafsey D."/>
            <person name="Cheeseman I."/>
            <person name="Volkman S."/>
            <person name="Adams J."/>
            <person name="Walker B."/>
            <person name="Young S.K."/>
            <person name="Zeng Q."/>
            <person name="Gargeya S."/>
            <person name="Fitzgerald M."/>
            <person name="Haas B."/>
            <person name="Abouelleil A."/>
            <person name="Alvarado L."/>
            <person name="Arachchi H.M."/>
            <person name="Berlin A.M."/>
            <person name="Chapman S.B."/>
            <person name="Dewar J."/>
            <person name="Goldberg J."/>
            <person name="Griggs A."/>
            <person name="Gujja S."/>
            <person name="Hansen M."/>
            <person name="Howarth C."/>
            <person name="Imamovic A."/>
            <person name="Larimer J."/>
            <person name="McCowan C."/>
            <person name="Murphy C."/>
            <person name="Neiman D."/>
            <person name="Pearson M."/>
            <person name="Priest M."/>
            <person name="Roberts A."/>
            <person name="Saif S."/>
            <person name="Shea T."/>
            <person name="Sisk P."/>
            <person name="Sykes S."/>
            <person name="Wortman J."/>
            <person name="Nusbaum C."/>
            <person name="Birren B."/>
        </authorList>
    </citation>
    <scope>NUCLEOTIDE SEQUENCE [LARGE SCALE GENOMIC DNA]</scope>
    <source>
        <strain evidence="4 5">San Antonio 1</strain>
    </source>
</reference>
<sequence>MSHEWSDALQWRGNKSLESGREEEKRENCHELINDKIFVYRCNTCLLVFTCVHSFSNHVLSENHQIKQLNSLKKGKYFNCLRCKYVCLSIAKMISHIELYNHGHNILRKIKRNMIYNGIASCSCPVKCYTFYSQNKNCLTTGDPIVAEYEGVPNLQPIDAGGMCPSDQSDSHYDGDLELLPKEGGIPPKERNLLLMGHSNDLIPLFPSTDFWGRGRLGGNSLRRKTLGFILSTTGGEASKETVWDASKGTNGDASKATNGGAFKSPSNATAAAQRCRADMKIAPMPCNQVGEQTELSPICTDINKINDFNAVLLNLEKQEQEEKQKKQKNQRVRNEGTNFFTDATRNLLLHIYENNYHLSRMNGKDSFPHDADYKEKRSDILAPTEGQLFSSPSGLNKDNTFTEKNYDPFRSYGYNPFEQGAFSLFGKEDNASVGTRGEDARFFTHQGGHPQSGANNPDRKDAIGMSITSSDLHEADPSNVIDGRDTRKNSTQNRPPHYDPIIKDHHNLDQFLSSEVANKVHQNMEGEMEEIKNSFLRSIQNSEKKLAALDTLYLYEQWEGASLFCSNPSTAYGSTKEAQTSVSDEIDTHRNGTPRGMHSLDEQQMGGFLNRDKFSPSDEDLKKYFCKNFLPHIFDYQPRSMVPPAMGGVQRHDSGEPSYGKVAKVMGDAHMDARHDMRVVTANKTHNMAERKTPNRETFTEMKYPPRQGATDAALYLTQRIHDSGSFLTSKYWQSEMDEMDRGPYKHIDGKDNRELSGVEVEATNQLDYRKYTVGRDQHSGDPHAASLFPQIDSALTYMNKKRNDNVTEERAKKESELDLLTFYGFQGGGRSPYVHNDVQKEGTSTHVQNGQDDRFYPQLNKASHHFNQPYEDLIQYGKRFRGCVAEEENGEGEKPFNTHDEPISFTANAGFPHKGVRNPNAQSDAAQQVALTEGMNQCNATAKEFSAPSSSVTNFNARPLSRPSRDTSVSNPTNNAASRTQEQILNNIFEDPSDDKKRSRTSKETAALNQKRQSFIDEIGEIKKSIEKENKNNRQPNLTHMSPPY</sequence>
<name>W7A7G1_9APIC</name>
<gene>
    <name evidence="4" type="ORF">C922_04540</name>
</gene>
<accession>W7A7G1</accession>
<dbReference type="EMBL" id="KI965484">
    <property type="protein sequence ID" value="EUD65029.1"/>
    <property type="molecule type" value="Genomic_DNA"/>
</dbReference>
<dbReference type="PROSITE" id="PS00028">
    <property type="entry name" value="ZINC_FINGER_C2H2_1"/>
    <property type="match status" value="1"/>
</dbReference>
<dbReference type="OrthoDB" id="370306at2759"/>
<feature type="compositionally biased region" description="Polar residues" evidence="2">
    <location>
        <begin position="248"/>
        <end position="258"/>
    </location>
</feature>
<feature type="compositionally biased region" description="Polar residues" evidence="2">
    <location>
        <begin position="1036"/>
        <end position="1047"/>
    </location>
</feature>
<dbReference type="AlphaFoldDB" id="W7A7G1"/>
<dbReference type="InterPro" id="IPR013087">
    <property type="entry name" value="Znf_C2H2_type"/>
</dbReference>
<feature type="domain" description="C2H2-type" evidence="3">
    <location>
        <begin position="42"/>
        <end position="64"/>
    </location>
</feature>
<dbReference type="GeneID" id="20039814"/>
<keyword evidence="1" id="KW-0175">Coiled coil</keyword>
<feature type="compositionally biased region" description="Basic and acidic residues" evidence="2">
    <location>
        <begin position="996"/>
        <end position="1005"/>
    </location>
</feature>
<dbReference type="RefSeq" id="XP_008818345.1">
    <property type="nucleotide sequence ID" value="XM_008820123.1"/>
</dbReference>
<proteinExistence type="predicted"/>
<evidence type="ECO:0000256" key="2">
    <source>
        <dbReference type="SAM" id="MobiDB-lite"/>
    </source>
</evidence>
<feature type="region of interest" description="Disordered" evidence="2">
    <location>
        <begin position="946"/>
        <end position="1047"/>
    </location>
</feature>
<feature type="compositionally biased region" description="Polar residues" evidence="2">
    <location>
        <begin position="968"/>
        <end position="988"/>
    </location>
</feature>
<feature type="region of interest" description="Disordered" evidence="2">
    <location>
        <begin position="245"/>
        <end position="267"/>
    </location>
</feature>
<evidence type="ECO:0000256" key="1">
    <source>
        <dbReference type="SAM" id="Coils"/>
    </source>
</evidence>
<feature type="region of interest" description="Disordered" evidence="2">
    <location>
        <begin position="444"/>
        <end position="500"/>
    </location>
</feature>
<keyword evidence="5" id="KW-1185">Reference proteome</keyword>
<feature type="compositionally biased region" description="Basic and acidic residues" evidence="2">
    <location>
        <begin position="1022"/>
        <end position="1034"/>
    </location>
</feature>
<protein>
    <recommendedName>
        <fullName evidence="3">C2H2-type domain-containing protein</fullName>
    </recommendedName>
</protein>